<dbReference type="Proteomes" id="UP000421283">
    <property type="component" value="Unassembled WGS sequence"/>
</dbReference>
<evidence type="ECO:0000313" key="17">
    <source>
        <dbReference type="EMBL" id="RHK49083.1"/>
    </source>
</evidence>
<dbReference type="EMBL" id="QRYP01000016">
    <property type="protein sequence ID" value="RGU97087.1"/>
    <property type="molecule type" value="Genomic_DNA"/>
</dbReference>
<dbReference type="EMBL" id="VZCR01000052">
    <property type="protein sequence ID" value="MQN32086.1"/>
    <property type="molecule type" value="Genomic_DNA"/>
</dbReference>
<evidence type="ECO:0000313" key="16">
    <source>
        <dbReference type="EMBL" id="RHA85796.1"/>
    </source>
</evidence>
<dbReference type="PROSITE" id="PS50110">
    <property type="entry name" value="RESPONSE_REGULATORY"/>
    <property type="match status" value="1"/>
</dbReference>
<evidence type="ECO:0000259" key="2">
    <source>
        <dbReference type="PROSITE" id="PS50110"/>
    </source>
</evidence>
<evidence type="ECO:0000313" key="19">
    <source>
        <dbReference type="Proteomes" id="UP000261245"/>
    </source>
</evidence>
<dbReference type="Proteomes" id="UP000420635">
    <property type="component" value="Unassembled WGS sequence"/>
</dbReference>
<feature type="domain" description="Response regulatory" evidence="2">
    <location>
        <begin position="4"/>
        <end position="115"/>
    </location>
</feature>
<dbReference type="Proteomes" id="UP000285604">
    <property type="component" value="Unassembled WGS sequence"/>
</dbReference>
<dbReference type="InterPro" id="IPR001789">
    <property type="entry name" value="Sig_transdc_resp-reg_receiver"/>
</dbReference>
<comment type="caution">
    <text evidence="10">The sequence shown here is derived from an EMBL/GenBank/DDBJ whole genome shotgun (WGS) entry which is preliminary data.</text>
</comment>
<dbReference type="EMBL" id="VZCC01000044">
    <property type="protein sequence ID" value="MQN83789.1"/>
    <property type="molecule type" value="Genomic_DNA"/>
</dbReference>
<evidence type="ECO:0000313" key="25">
    <source>
        <dbReference type="Proteomes" id="UP000420707"/>
    </source>
</evidence>
<evidence type="ECO:0000256" key="1">
    <source>
        <dbReference type="PROSITE-ProRule" id="PRU00169"/>
    </source>
</evidence>
<reference evidence="4" key="3">
    <citation type="submission" date="2021-06" db="EMBL/GenBank/DDBJ databases">
        <title>Collection of gut derived symbiotic bacterial strains cultured from healthy donors.</title>
        <authorList>
            <person name="Lin H."/>
            <person name="Littmann E."/>
            <person name="Pamer E.G."/>
        </authorList>
    </citation>
    <scope>NUCLEOTIDE SEQUENCE</scope>
    <source>
        <strain evidence="4">MSK.21.60</strain>
    </source>
</reference>
<comment type="caution">
    <text evidence="1">Lacks conserved residue(s) required for the propagation of feature annotation.</text>
</comment>
<dbReference type="Proteomes" id="UP000420707">
    <property type="component" value="Unassembled WGS sequence"/>
</dbReference>
<reference evidence="18 19" key="1">
    <citation type="submission" date="2018-08" db="EMBL/GenBank/DDBJ databases">
        <title>A genome reference for cultivated species of the human gut microbiota.</title>
        <authorList>
            <person name="Zou Y."/>
            <person name="Xue W."/>
            <person name="Luo G."/>
        </authorList>
    </citation>
    <scope>NUCLEOTIDE SEQUENCE [LARGE SCALE GENOMIC DNA]</scope>
    <source>
        <strain evidence="14 22">AF15-25</strain>
        <strain evidence="17 20">AF43-2</strain>
        <strain evidence="16 21">AM42-23AC</strain>
        <strain evidence="15 23">OF03-3</strain>
        <strain evidence="13 19">OM06-11</strain>
        <strain evidence="12 18">TF06-40</strain>
    </source>
</reference>
<dbReference type="EMBL" id="QSUC01000017">
    <property type="protein sequence ID" value="RGN09252.1"/>
    <property type="molecule type" value="Genomic_DNA"/>
</dbReference>
<dbReference type="SMART" id="SM00850">
    <property type="entry name" value="LytTR"/>
    <property type="match status" value="1"/>
</dbReference>
<evidence type="ECO:0000313" key="8">
    <source>
        <dbReference type="EMBL" id="MQN76302.1"/>
    </source>
</evidence>
<evidence type="ECO:0000313" key="6">
    <source>
        <dbReference type="EMBL" id="MCW4131053.1"/>
    </source>
</evidence>
<dbReference type="Proteomes" id="UP000284990">
    <property type="component" value="Unassembled WGS sequence"/>
</dbReference>
<dbReference type="Gene3D" id="3.40.50.2300">
    <property type="match status" value="1"/>
</dbReference>
<dbReference type="PANTHER" id="PTHR37299">
    <property type="entry name" value="TRANSCRIPTIONAL REGULATOR-RELATED"/>
    <property type="match status" value="1"/>
</dbReference>
<keyword evidence="4" id="KW-0238">DNA-binding</keyword>
<evidence type="ECO:0000313" key="5">
    <source>
        <dbReference type="EMBL" id="MCP9501941.1"/>
    </source>
</evidence>
<protein>
    <submittedName>
        <fullName evidence="12">DNA-binding response regulator</fullName>
    </submittedName>
    <submittedName>
        <fullName evidence="4">LytTR family DNA-binding domain-containing protein</fullName>
    </submittedName>
    <submittedName>
        <fullName evidence="10">Response regulator transcription factor</fullName>
    </submittedName>
</protein>
<evidence type="ECO:0000313" key="18">
    <source>
        <dbReference type="Proteomes" id="UP000261187"/>
    </source>
</evidence>
<dbReference type="Pfam" id="PF00072">
    <property type="entry name" value="Response_reg"/>
    <property type="match status" value="1"/>
</dbReference>
<dbReference type="Proteomes" id="UP000421408">
    <property type="component" value="Unassembled WGS sequence"/>
</dbReference>
<dbReference type="EMBL" id="JANDXR010000012">
    <property type="protein sequence ID" value="MCP9501941.1"/>
    <property type="molecule type" value="Genomic_DNA"/>
</dbReference>
<dbReference type="EMBL" id="QRNN01000014">
    <property type="protein sequence ID" value="RHK49083.1"/>
    <property type="molecule type" value="Genomic_DNA"/>
</dbReference>
<evidence type="ECO:0000313" key="24">
    <source>
        <dbReference type="Proteomes" id="UP000420635"/>
    </source>
</evidence>
<dbReference type="GO" id="GO:0003677">
    <property type="term" value="F:DNA binding"/>
    <property type="evidence" value="ECO:0007669"/>
    <property type="project" value="UniProtKB-KW"/>
</dbReference>
<evidence type="ECO:0000313" key="20">
    <source>
        <dbReference type="Proteomes" id="UP000284562"/>
    </source>
</evidence>
<dbReference type="InterPro" id="IPR011006">
    <property type="entry name" value="CheY-like_superfamily"/>
</dbReference>
<evidence type="ECO:0000313" key="7">
    <source>
        <dbReference type="EMBL" id="MQN32086.1"/>
    </source>
</evidence>
<reference evidence="24 25" key="2">
    <citation type="submission" date="2019-09" db="EMBL/GenBank/DDBJ databases">
        <title>Distinct polysaccharide growth profiles of human intestinal Prevotella copri isolates.</title>
        <authorList>
            <person name="Fehlner-Peach H."/>
            <person name="Magnabosco C."/>
            <person name="Raghavan V."/>
            <person name="Scher J.U."/>
            <person name="Tett A."/>
            <person name="Cox L.M."/>
            <person name="Gottsegen C."/>
            <person name="Watters A."/>
            <person name="Wiltshire- Gordon J.D."/>
            <person name="Segata N."/>
            <person name="Bonneau R."/>
            <person name="Littman D.R."/>
        </authorList>
    </citation>
    <scope>NUCLEOTIDE SEQUENCE [LARGE SCALE GENOMIC DNA]</scope>
    <source>
        <strain evidence="8 28">BU41712</strain>
        <strain evidence="27">iAA108</strain>
        <strain evidence="9">IAA108</strain>
        <strain evidence="25">iAP146</strain>
        <strain evidence="26">iAU3127</strain>
        <strain evidence="11">IAU3127</strain>
        <strain evidence="24">iP54</strain>
    </source>
</reference>
<dbReference type="Proteomes" id="UP001209417">
    <property type="component" value="Unassembled WGS sequence"/>
</dbReference>
<evidence type="ECO:0000313" key="9">
    <source>
        <dbReference type="EMBL" id="MQN83789.1"/>
    </source>
</evidence>
<dbReference type="Proteomes" id="UP000285236">
    <property type="component" value="Unassembled WGS sequence"/>
</dbReference>
<dbReference type="EMBL" id="JAHOEP010000007">
    <property type="protein sequence ID" value="MBV3407490.1"/>
    <property type="molecule type" value="Genomic_DNA"/>
</dbReference>
<dbReference type="InterPro" id="IPR046947">
    <property type="entry name" value="LytR-like"/>
</dbReference>
<dbReference type="EMBL" id="JAPDVG010000001">
    <property type="protein sequence ID" value="MCW4131053.1"/>
    <property type="molecule type" value="Genomic_DNA"/>
</dbReference>
<gene>
    <name evidence="17" type="ORF">DW064_05370</name>
    <name evidence="16" type="ORF">DW916_09425</name>
    <name evidence="14" type="ORF">DWW35_07495</name>
    <name evidence="15" type="ORF">DXA63_01960</name>
    <name evidence="13" type="ORF">DXB80_07925</name>
    <name evidence="12" type="ORF">DXC61_07220</name>
    <name evidence="11" type="ORF">F7D31_03480</name>
    <name evidence="10" type="ORF">F7D59_00880</name>
    <name evidence="8" type="ORF">F7D71_00125</name>
    <name evidence="9" type="ORF">F7D74_07315</name>
    <name evidence="7" type="ORF">F7D90_09030</name>
    <name evidence="4" type="ORF">KSW80_03545</name>
    <name evidence="5" type="ORF">NND11_10360</name>
    <name evidence="6" type="ORF">ONT19_05475</name>
</gene>
<dbReference type="RefSeq" id="WP_022121830.1">
    <property type="nucleotide sequence ID" value="NZ_CATKVX010000001.1"/>
</dbReference>
<dbReference type="Proteomes" id="UP000261187">
    <property type="component" value="Unassembled WGS sequence"/>
</dbReference>
<evidence type="ECO:0000313" key="14">
    <source>
        <dbReference type="EMBL" id="RGU97087.1"/>
    </source>
</evidence>
<sequence>MILNCAIIDEDPEALQLLEQYIEKTPTLHLIGAYKSAIDAVDGIHHNHLDILFLAIHMQQISGLEFAKVVPKNVKIVFTTAFKEYAIEAYKVNAFDYLLKPITYDDFMGSCQKVFESYMQDDNYNPIKRDGFLVVKRDYKCVRIPIDDILFVDCDKDYIRFHLEGRPNIRTLGNLKQLEERLPREKFKRVHRSFLANMTKFDTVDQQHITYGDQSIPISETYFEFIKKYLEDHSL</sequence>
<dbReference type="GO" id="GO:0000156">
    <property type="term" value="F:phosphorelay response regulator activity"/>
    <property type="evidence" value="ECO:0007669"/>
    <property type="project" value="InterPro"/>
</dbReference>
<dbReference type="EMBL" id="VZBQ01000005">
    <property type="protein sequence ID" value="MQN88456.1"/>
    <property type="molecule type" value="Genomic_DNA"/>
</dbReference>
<evidence type="ECO:0000313" key="12">
    <source>
        <dbReference type="EMBL" id="RGL60564.1"/>
    </source>
</evidence>
<dbReference type="InterPro" id="IPR007492">
    <property type="entry name" value="LytTR_DNA-bd_dom"/>
</dbReference>
<dbReference type="EMBL" id="VZAP01000043">
    <property type="protein sequence ID" value="MQO91739.1"/>
    <property type="molecule type" value="Genomic_DNA"/>
</dbReference>
<evidence type="ECO:0000313" key="21">
    <source>
        <dbReference type="Proteomes" id="UP000284990"/>
    </source>
</evidence>
<dbReference type="Pfam" id="PF04397">
    <property type="entry name" value="LytTR"/>
    <property type="match status" value="1"/>
</dbReference>
<reference evidence="6" key="5">
    <citation type="submission" date="2022-11" db="EMBL/GenBank/DDBJ databases">
        <title>Genomic repertoires linked with pathogenic potency of arthritogenic Prevotella copri isolated from the gut of rheumatoid arthritis patients.</title>
        <authorList>
            <person name="Nii T."/>
            <person name="Maeda Y."/>
            <person name="Motooka D."/>
            <person name="Naito M."/>
            <person name="Matsumoto Y."/>
            <person name="Ogawa T."/>
            <person name="Oguro-Igashira E."/>
            <person name="Kishikawa T."/>
            <person name="Yamashita M."/>
            <person name="Koizumi S."/>
            <person name="Kurakawa T."/>
            <person name="Okumura R."/>
            <person name="Kayama H."/>
            <person name="Murakami M."/>
            <person name="Sakaguchi T."/>
            <person name="Das B."/>
            <person name="Nakamura S."/>
            <person name="Okada Y."/>
            <person name="Kumanogoh A."/>
            <person name="Takeda K."/>
        </authorList>
    </citation>
    <scope>NUCLEOTIDE SEQUENCE</scope>
    <source>
        <strain evidence="6">H019-1</strain>
    </source>
</reference>
<dbReference type="AlphaFoldDB" id="A0A3E4SI77"/>
<evidence type="ECO:0000313" key="26">
    <source>
        <dbReference type="Proteomes" id="UP000421283"/>
    </source>
</evidence>
<dbReference type="Proteomes" id="UP001196316">
    <property type="component" value="Unassembled WGS sequence"/>
</dbReference>
<dbReference type="EMBL" id="VZBZ01000001">
    <property type="protein sequence ID" value="MQN76302.1"/>
    <property type="molecule type" value="Genomic_DNA"/>
</dbReference>
<dbReference type="Gene3D" id="2.40.50.1020">
    <property type="entry name" value="LytTr DNA-binding domain"/>
    <property type="match status" value="1"/>
</dbReference>
<reference evidence="10" key="6">
    <citation type="submission" date="2022-12" db="EMBL/GenBank/DDBJ databases">
        <title>Distinct polysaccharide growth profiles of human intestinal Prevotella copri isolates.</title>
        <authorList>
            <person name="Fehlner-Peach H."/>
            <person name="Magnabosco C."/>
            <person name="Raghavan V."/>
            <person name="Scher J.U."/>
            <person name="Tett A."/>
            <person name="Cox L.M."/>
            <person name="Gottsegen C."/>
            <person name="Watters A."/>
            <person name="Wiltshire- Gordon J.D."/>
            <person name="Segata N."/>
            <person name="Bonneau R."/>
            <person name="Littman D.R."/>
        </authorList>
    </citation>
    <scope>NUCLEOTIDE SEQUENCE</scope>
    <source>
        <strain evidence="7">IAP146</strain>
        <strain evidence="10">IP54</strain>
    </source>
</reference>
<evidence type="ECO:0000313" key="28">
    <source>
        <dbReference type="Proteomes" id="UP000423156"/>
    </source>
</evidence>
<feature type="domain" description="HTH LytTR-type" evidence="3">
    <location>
        <begin position="133"/>
        <end position="232"/>
    </location>
</feature>
<dbReference type="PROSITE" id="PS50930">
    <property type="entry name" value="HTH_LYTTR"/>
    <property type="match status" value="1"/>
</dbReference>
<dbReference type="Proteomes" id="UP000284562">
    <property type="component" value="Unassembled WGS sequence"/>
</dbReference>
<evidence type="ECO:0000313" key="15">
    <source>
        <dbReference type="EMBL" id="RGX97983.1"/>
    </source>
</evidence>
<evidence type="ECO:0000313" key="11">
    <source>
        <dbReference type="EMBL" id="MQO91739.1"/>
    </source>
</evidence>
<accession>A0A3E4SI77</accession>
<reference evidence="5" key="4">
    <citation type="submission" date="2022-07" db="EMBL/GenBank/DDBJ databases">
        <title>Prevotella copri.</title>
        <authorList>
            <person name="Yang C."/>
        </authorList>
    </citation>
    <scope>NUCLEOTIDE SEQUENCE</scope>
    <source>
        <strain evidence="5">HF88</strain>
    </source>
</reference>
<dbReference type="Proteomes" id="UP000261245">
    <property type="component" value="Unassembled WGS sequence"/>
</dbReference>
<dbReference type="EMBL" id="QSFW01000018">
    <property type="protein sequence ID" value="RHA85796.1"/>
    <property type="molecule type" value="Genomic_DNA"/>
</dbReference>
<dbReference type="PANTHER" id="PTHR37299:SF1">
    <property type="entry name" value="STAGE 0 SPORULATION PROTEIN A HOMOLOG"/>
    <property type="match status" value="1"/>
</dbReference>
<dbReference type="Proteomes" id="UP000423156">
    <property type="component" value="Unassembled WGS sequence"/>
</dbReference>
<dbReference type="SMART" id="SM00448">
    <property type="entry name" value="REC"/>
    <property type="match status" value="1"/>
</dbReference>
<evidence type="ECO:0000313" key="22">
    <source>
        <dbReference type="Proteomes" id="UP000285236"/>
    </source>
</evidence>
<evidence type="ECO:0000313" key="13">
    <source>
        <dbReference type="EMBL" id="RGN09252.1"/>
    </source>
</evidence>
<proteinExistence type="predicted"/>
<evidence type="ECO:0000313" key="4">
    <source>
        <dbReference type="EMBL" id="MBV3407490.1"/>
    </source>
</evidence>
<dbReference type="EMBL" id="QSSA01000013">
    <property type="protein sequence ID" value="RGL60564.1"/>
    <property type="molecule type" value="Genomic_DNA"/>
</dbReference>
<evidence type="ECO:0000259" key="3">
    <source>
        <dbReference type="PROSITE" id="PS50930"/>
    </source>
</evidence>
<dbReference type="SUPFAM" id="SSF52172">
    <property type="entry name" value="CheY-like"/>
    <property type="match status" value="1"/>
</dbReference>
<name>A0A3E4SI77_9BACT</name>
<evidence type="ECO:0000313" key="27">
    <source>
        <dbReference type="Proteomes" id="UP000421408"/>
    </source>
</evidence>
<evidence type="ECO:0000313" key="23">
    <source>
        <dbReference type="Proteomes" id="UP000285604"/>
    </source>
</evidence>
<organism evidence="10 24">
    <name type="scientific">Segatella copri</name>
    <dbReference type="NCBI Taxonomy" id="165179"/>
    <lineage>
        <taxon>Bacteria</taxon>
        <taxon>Pseudomonadati</taxon>
        <taxon>Bacteroidota</taxon>
        <taxon>Bacteroidia</taxon>
        <taxon>Bacteroidales</taxon>
        <taxon>Prevotellaceae</taxon>
        <taxon>Segatella</taxon>
    </lineage>
</organism>
<dbReference type="Proteomes" id="UP001206014">
    <property type="component" value="Unassembled WGS sequence"/>
</dbReference>
<dbReference type="EMBL" id="QSCI01000004">
    <property type="protein sequence ID" value="RGX97983.1"/>
    <property type="molecule type" value="Genomic_DNA"/>
</dbReference>
<evidence type="ECO:0000313" key="10">
    <source>
        <dbReference type="EMBL" id="MQN88456.1"/>
    </source>
</evidence>